<name>A0ABP5H8H1_9ACTN</name>
<dbReference type="RefSeq" id="WP_344671674.1">
    <property type="nucleotide sequence ID" value="NZ_BAAAQN010000089.1"/>
</dbReference>
<evidence type="ECO:0000256" key="2">
    <source>
        <dbReference type="ARBA" id="ARBA00023315"/>
    </source>
</evidence>
<comment type="caution">
    <text evidence="4">The sequence shown here is derived from an EMBL/GenBank/DDBJ whole genome shotgun (WGS) entry which is preliminary data.</text>
</comment>
<dbReference type="InterPro" id="IPR000182">
    <property type="entry name" value="GNAT_dom"/>
</dbReference>
<proteinExistence type="predicted"/>
<dbReference type="Gene3D" id="3.40.630.30">
    <property type="match status" value="1"/>
</dbReference>
<keyword evidence="1" id="KW-0808">Transferase</keyword>
<accession>A0ABP5H8H1</accession>
<reference evidence="5" key="1">
    <citation type="journal article" date="2019" name="Int. J. Syst. Evol. Microbiol.">
        <title>The Global Catalogue of Microorganisms (GCM) 10K type strain sequencing project: providing services to taxonomists for standard genome sequencing and annotation.</title>
        <authorList>
            <consortium name="The Broad Institute Genomics Platform"/>
            <consortium name="The Broad Institute Genome Sequencing Center for Infectious Disease"/>
            <person name="Wu L."/>
            <person name="Ma J."/>
        </authorList>
    </citation>
    <scope>NUCLEOTIDE SEQUENCE [LARGE SCALE GENOMIC DNA]</scope>
    <source>
        <strain evidence="5">JCM 16014</strain>
    </source>
</reference>
<keyword evidence="5" id="KW-1185">Reference proteome</keyword>
<sequence>MPIEFSLFDPSSAVEQDFAEHFDVTRSVMTVDHPEQPQPTLEEYVHLTSQPVTALGPIRRWVVREDGQIVGTASAMYPQRENRHAAVVRVAISPERRRRGMGTSLLQAILPDLAAEGRTVVGANGVKADASGELWARQLGFVRTRAHVRQILALTQVDPALWQRPVPQGFRLEHWTGAAPEALLAQYARARTAILDAPRGDTTLETEAWTPERVRAHEADLRDRDVQNHVIAAVHTASAQIAGITELELWPNQPNLAVQGDTAVATDFRGHGLGLAIKGAMLRRLTTERPAITEIYTHTTHDNTHMITINLALGFSTTAVLAELEIALADLVKRLEPPTPSAVTQPSPAQPEL</sequence>
<evidence type="ECO:0000313" key="5">
    <source>
        <dbReference type="Proteomes" id="UP001500751"/>
    </source>
</evidence>
<organism evidence="4 5">
    <name type="scientific">Catenulispora yoronensis</name>
    <dbReference type="NCBI Taxonomy" id="450799"/>
    <lineage>
        <taxon>Bacteria</taxon>
        <taxon>Bacillati</taxon>
        <taxon>Actinomycetota</taxon>
        <taxon>Actinomycetes</taxon>
        <taxon>Catenulisporales</taxon>
        <taxon>Catenulisporaceae</taxon>
        <taxon>Catenulispora</taxon>
    </lineage>
</organism>
<dbReference type="SUPFAM" id="SSF55729">
    <property type="entry name" value="Acyl-CoA N-acyltransferases (Nat)"/>
    <property type="match status" value="2"/>
</dbReference>
<evidence type="ECO:0000313" key="4">
    <source>
        <dbReference type="EMBL" id="GAA2062793.1"/>
    </source>
</evidence>
<protein>
    <submittedName>
        <fullName evidence="4">GNAT family N-acetyltransferase</fullName>
    </submittedName>
</protein>
<dbReference type="PROSITE" id="PS51186">
    <property type="entry name" value="GNAT"/>
    <property type="match status" value="1"/>
</dbReference>
<dbReference type="PANTHER" id="PTHR43877">
    <property type="entry name" value="AMINOALKYLPHOSPHONATE N-ACETYLTRANSFERASE-RELATED-RELATED"/>
    <property type="match status" value="1"/>
</dbReference>
<dbReference type="CDD" id="cd04301">
    <property type="entry name" value="NAT_SF"/>
    <property type="match status" value="1"/>
</dbReference>
<keyword evidence="2" id="KW-0012">Acyltransferase</keyword>
<feature type="domain" description="N-acetyltransferase" evidence="3">
    <location>
        <begin position="12"/>
        <end position="167"/>
    </location>
</feature>
<dbReference type="Pfam" id="PF00583">
    <property type="entry name" value="Acetyltransf_1"/>
    <property type="match status" value="2"/>
</dbReference>
<evidence type="ECO:0000259" key="3">
    <source>
        <dbReference type="PROSITE" id="PS51186"/>
    </source>
</evidence>
<dbReference type="Proteomes" id="UP001500751">
    <property type="component" value="Unassembled WGS sequence"/>
</dbReference>
<dbReference type="InterPro" id="IPR050832">
    <property type="entry name" value="Bact_Acetyltransf"/>
</dbReference>
<dbReference type="InterPro" id="IPR016181">
    <property type="entry name" value="Acyl_CoA_acyltransferase"/>
</dbReference>
<gene>
    <name evidence="4" type="ORF">GCM10009839_87490</name>
</gene>
<dbReference type="EMBL" id="BAAAQN010000089">
    <property type="protein sequence ID" value="GAA2062793.1"/>
    <property type="molecule type" value="Genomic_DNA"/>
</dbReference>
<evidence type="ECO:0000256" key="1">
    <source>
        <dbReference type="ARBA" id="ARBA00022679"/>
    </source>
</evidence>